<comment type="caution">
    <text evidence="9">The sequence shown here is derived from an EMBL/GenBank/DDBJ whole genome shotgun (WGS) entry which is preliminary data.</text>
</comment>
<dbReference type="SUPFAM" id="SSF49464">
    <property type="entry name" value="Carboxypeptidase regulatory domain-like"/>
    <property type="match status" value="1"/>
</dbReference>
<keyword evidence="3 7" id="KW-1134">Transmembrane beta strand</keyword>
<accession>A0ABP7ZQG5</accession>
<evidence type="ECO:0000259" key="8">
    <source>
        <dbReference type="Pfam" id="PF07715"/>
    </source>
</evidence>
<dbReference type="SUPFAM" id="SSF56935">
    <property type="entry name" value="Porins"/>
    <property type="match status" value="1"/>
</dbReference>
<proteinExistence type="inferred from homology"/>
<dbReference type="Proteomes" id="UP001500167">
    <property type="component" value="Unassembled WGS sequence"/>
</dbReference>
<feature type="domain" description="TonB-dependent receptor plug" evidence="8">
    <location>
        <begin position="119"/>
        <end position="225"/>
    </location>
</feature>
<keyword evidence="4 7" id="KW-0812">Transmembrane</keyword>
<evidence type="ECO:0000313" key="10">
    <source>
        <dbReference type="Proteomes" id="UP001500167"/>
    </source>
</evidence>
<keyword evidence="6 7" id="KW-0998">Cell outer membrane</keyword>
<evidence type="ECO:0000313" key="9">
    <source>
        <dbReference type="EMBL" id="GAA4167980.1"/>
    </source>
</evidence>
<dbReference type="Gene3D" id="2.40.170.20">
    <property type="entry name" value="TonB-dependent receptor, beta-barrel domain"/>
    <property type="match status" value="1"/>
</dbReference>
<dbReference type="Pfam" id="PF07715">
    <property type="entry name" value="Plug"/>
    <property type="match status" value="1"/>
</dbReference>
<protein>
    <submittedName>
        <fullName evidence="9">SusC/RagA family TonB-linked outer membrane protein</fullName>
    </submittedName>
</protein>
<evidence type="ECO:0000256" key="2">
    <source>
        <dbReference type="ARBA" id="ARBA00022448"/>
    </source>
</evidence>
<dbReference type="NCBIfam" id="TIGR04057">
    <property type="entry name" value="SusC_RagA_signa"/>
    <property type="match status" value="1"/>
</dbReference>
<comment type="similarity">
    <text evidence="7">Belongs to the TonB-dependent receptor family.</text>
</comment>
<evidence type="ECO:0000256" key="6">
    <source>
        <dbReference type="ARBA" id="ARBA00023237"/>
    </source>
</evidence>
<evidence type="ECO:0000256" key="4">
    <source>
        <dbReference type="ARBA" id="ARBA00022692"/>
    </source>
</evidence>
<reference evidence="10" key="1">
    <citation type="journal article" date="2019" name="Int. J. Syst. Evol. Microbiol.">
        <title>The Global Catalogue of Microorganisms (GCM) 10K type strain sequencing project: providing services to taxonomists for standard genome sequencing and annotation.</title>
        <authorList>
            <consortium name="The Broad Institute Genomics Platform"/>
            <consortium name="The Broad Institute Genome Sequencing Center for Infectious Disease"/>
            <person name="Wu L."/>
            <person name="Ma J."/>
        </authorList>
    </citation>
    <scope>NUCLEOTIDE SEQUENCE [LARGE SCALE GENOMIC DNA]</scope>
    <source>
        <strain evidence="10">JCM 16722</strain>
    </source>
</reference>
<organism evidence="9 10">
    <name type="scientific">Sphingobacterium ginsenosidimutans</name>
    <dbReference type="NCBI Taxonomy" id="687845"/>
    <lineage>
        <taxon>Bacteria</taxon>
        <taxon>Pseudomonadati</taxon>
        <taxon>Bacteroidota</taxon>
        <taxon>Sphingobacteriia</taxon>
        <taxon>Sphingobacteriales</taxon>
        <taxon>Sphingobacteriaceae</taxon>
        <taxon>Sphingobacterium</taxon>
    </lineage>
</organism>
<comment type="subcellular location">
    <subcellularLocation>
        <location evidence="1 7">Cell outer membrane</location>
        <topology evidence="1 7">Multi-pass membrane protein</topology>
    </subcellularLocation>
</comment>
<dbReference type="InterPro" id="IPR008969">
    <property type="entry name" value="CarboxyPept-like_regulatory"/>
</dbReference>
<evidence type="ECO:0000256" key="1">
    <source>
        <dbReference type="ARBA" id="ARBA00004571"/>
    </source>
</evidence>
<keyword evidence="10" id="KW-1185">Reference proteome</keyword>
<evidence type="ECO:0000256" key="7">
    <source>
        <dbReference type="PROSITE-ProRule" id="PRU01360"/>
    </source>
</evidence>
<name>A0ABP7ZQG5_9SPHI</name>
<sequence length="1064" mass="119774">MISTMKNSIILLILNLLTVLCYGQVLKGRVYDKATGKGIAGVTITSKSTQKKFKAGPGGEIEIGNITSDSLHFHHMGYTDRVLFVKGFDTNIAVGLTAKSIEIEEVQVQTGYQSLRADQLSGSAQVLNESQLNQNVGSNILDRLNHVANAVFFDNQLQASDNQKLNFSIRGLSTINGVRDPLIVLDGFIYEGAIQNIDPNNIESITILKDAAASAIWGARAGNGVLVIKSKNAKATDGRTNVTLNKSIQFAQKPDLYDVYQMPAEEFIEIEKMLFKNGYYDRNIRRSPFSALTPVVSLLQQHKTGKIDGGLLDQRLTALKNIDSRSDYMDYFMEYPLLDQYALSLSNGTEKNKFHLAVGYTFDKNQYGAKNKKINIDFNDRMMLLPKLHLDIGFKYTNAKSHAGKPAFETFRYRNIRAPYMDLVDADGNGLVLETTYDKIYTDNYLPGKLLSWDYVPFEDYRYVDNRSIRNEYLGQAQLSYKILPFIDLVLAYQIQNQMASDNVRNGLDSYYTRVMINSYASYNEATDRMEYPVPMGDIVLKNNVNIRSYNWRGQINVNKVWDKFELSGIVGAEVRESKTDGESSTLYGYTSDPLNNAAIDFVSDFPIGISYSTSIIPGRPVLNSSINRFVSTYSNWNVEYNKRLGATASVRRDAANIFGVAANDKWSPFWSVGAYLHVPDQWIKEAKADRLKVRASYGVSGNVDLRKTALPVAESTTFNYSPYSGLIIAQLNDPYLRWEKIKTFNVGLDLSFLDGRIRGSIDHYQKRGTDLYGLTGYDYTTWGYQSFITKNVASMDGRGTDLVIETDNIRGKFSWSTIYNLAWNKSKTRTYYAANGMNVSSFLDIGSSITPVPDYPLYGIAGYRSAGLDAKGNPQGFLNGVPSTDYTAIRRQPLNLGENGNIIFKGSSKPQVFGSIINKFSFKNWALAVYASFYGDYYFMKNTTSYTQLFSNGKAYADFEKRWQKQGDESHTVVPALIYPADQLRDSFYRLSESNILRADHIRLEYVRLSYASAIKNRAKLECFANVSNLGLLWVSNKEKIDPLYQDKVKPPLTFTFGTSVKF</sequence>
<evidence type="ECO:0000256" key="5">
    <source>
        <dbReference type="ARBA" id="ARBA00023136"/>
    </source>
</evidence>
<dbReference type="InterPro" id="IPR037066">
    <property type="entry name" value="Plug_dom_sf"/>
</dbReference>
<dbReference type="EMBL" id="BAAAZK010000002">
    <property type="protein sequence ID" value="GAA4167980.1"/>
    <property type="molecule type" value="Genomic_DNA"/>
</dbReference>
<dbReference type="InterPro" id="IPR012910">
    <property type="entry name" value="Plug_dom"/>
</dbReference>
<keyword evidence="2 7" id="KW-0813">Transport</keyword>
<dbReference type="Gene3D" id="2.170.130.10">
    <property type="entry name" value="TonB-dependent receptor, plug domain"/>
    <property type="match status" value="1"/>
</dbReference>
<dbReference type="PROSITE" id="PS52016">
    <property type="entry name" value="TONB_DEPENDENT_REC_3"/>
    <property type="match status" value="1"/>
</dbReference>
<evidence type="ECO:0000256" key="3">
    <source>
        <dbReference type="ARBA" id="ARBA00022452"/>
    </source>
</evidence>
<dbReference type="InterPro" id="IPR036942">
    <property type="entry name" value="Beta-barrel_TonB_sf"/>
</dbReference>
<keyword evidence="5 7" id="KW-0472">Membrane</keyword>
<gene>
    <name evidence="9" type="ORF">GCM10022218_02150</name>
</gene>
<dbReference type="InterPro" id="IPR039426">
    <property type="entry name" value="TonB-dep_rcpt-like"/>
</dbReference>
<dbReference type="InterPro" id="IPR023997">
    <property type="entry name" value="TonB-dep_OMP_SusC/RagA_CS"/>
</dbReference>